<accession>A0ABR7Q677</accession>
<dbReference type="Proteomes" id="UP000619238">
    <property type="component" value="Unassembled WGS sequence"/>
</dbReference>
<feature type="domain" description="HTH cro/C1-type" evidence="2">
    <location>
        <begin position="8"/>
        <end position="62"/>
    </location>
</feature>
<sequence length="240" mass="26820">MSKIGANIRKIRLTKGYSQTQFAELFGLTRASIGAYEEGRAEPKIDAVIEIAKYFSISLDVIFTKNVTVNQLTNFNIAVTKDVAKSKSTSENTLQLNYIDFDALSDKKSLVAHFEKKQTLDKIDFPKIIGKADTYFNFKKGLIEGVHNQNIKGLICLRVAKPAVNAIVVMVSSNKIIVGNYISGTSTVSIKLVNTTEIKTYKGVKFFFEIKLFITSDLDILNYLDARLSKIEEQLSQIKS</sequence>
<name>A0ABR7Q677_9FLAO</name>
<dbReference type="RefSeq" id="WP_187561114.1">
    <property type="nucleotide sequence ID" value="NZ_JACGWS010000002.1"/>
</dbReference>
<dbReference type="PANTHER" id="PTHR46558:SF11">
    <property type="entry name" value="HTH-TYPE TRANSCRIPTIONAL REGULATOR XRE"/>
    <property type="match status" value="1"/>
</dbReference>
<dbReference type="InterPro" id="IPR001387">
    <property type="entry name" value="Cro/C1-type_HTH"/>
</dbReference>
<dbReference type="PROSITE" id="PS50943">
    <property type="entry name" value="HTH_CROC1"/>
    <property type="match status" value="1"/>
</dbReference>
<evidence type="ECO:0000313" key="4">
    <source>
        <dbReference type="Proteomes" id="UP000619238"/>
    </source>
</evidence>
<dbReference type="PANTHER" id="PTHR46558">
    <property type="entry name" value="TRACRIPTIONAL REGULATORY PROTEIN-RELATED-RELATED"/>
    <property type="match status" value="1"/>
</dbReference>
<dbReference type="Gene3D" id="1.10.260.40">
    <property type="entry name" value="lambda repressor-like DNA-binding domains"/>
    <property type="match status" value="1"/>
</dbReference>
<dbReference type="InterPro" id="IPR010982">
    <property type="entry name" value="Lambda_DNA-bd_dom_sf"/>
</dbReference>
<dbReference type="SMART" id="SM00530">
    <property type="entry name" value="HTH_XRE"/>
    <property type="match status" value="1"/>
</dbReference>
<dbReference type="SUPFAM" id="SSF47413">
    <property type="entry name" value="lambda repressor-like DNA-binding domains"/>
    <property type="match status" value="1"/>
</dbReference>
<gene>
    <name evidence="3" type="ORF">H2O64_05290</name>
</gene>
<dbReference type="EMBL" id="JACGWS010000002">
    <property type="protein sequence ID" value="MBC8754074.1"/>
    <property type="molecule type" value="Genomic_DNA"/>
</dbReference>
<comment type="caution">
    <text evidence="3">The sequence shown here is derived from an EMBL/GenBank/DDBJ whole genome shotgun (WGS) entry which is preliminary data.</text>
</comment>
<evidence type="ECO:0000256" key="1">
    <source>
        <dbReference type="ARBA" id="ARBA00023125"/>
    </source>
</evidence>
<organism evidence="3 4">
    <name type="scientific">Kordia aestuariivivens</name>
    <dbReference type="NCBI Taxonomy" id="2759037"/>
    <lineage>
        <taxon>Bacteria</taxon>
        <taxon>Pseudomonadati</taxon>
        <taxon>Bacteroidota</taxon>
        <taxon>Flavobacteriia</taxon>
        <taxon>Flavobacteriales</taxon>
        <taxon>Flavobacteriaceae</taxon>
        <taxon>Kordia</taxon>
    </lineage>
</organism>
<keyword evidence="1" id="KW-0238">DNA-binding</keyword>
<keyword evidence="4" id="KW-1185">Reference proteome</keyword>
<proteinExistence type="predicted"/>
<dbReference type="Pfam" id="PF01381">
    <property type="entry name" value="HTH_3"/>
    <property type="match status" value="1"/>
</dbReference>
<reference evidence="3 4" key="1">
    <citation type="submission" date="2020-07" db="EMBL/GenBank/DDBJ databases">
        <title>Description of Kordia aestuariivivens sp. nov., isolated from a tidal flat.</title>
        <authorList>
            <person name="Park S."/>
            <person name="Yoon J.-H."/>
        </authorList>
    </citation>
    <scope>NUCLEOTIDE SEQUENCE [LARGE SCALE GENOMIC DNA]</scope>
    <source>
        <strain evidence="3 4">YSTF-M3</strain>
    </source>
</reference>
<protein>
    <submittedName>
        <fullName evidence="3">Helix-turn-helix transcriptional regulator</fullName>
    </submittedName>
</protein>
<evidence type="ECO:0000313" key="3">
    <source>
        <dbReference type="EMBL" id="MBC8754074.1"/>
    </source>
</evidence>
<dbReference type="CDD" id="cd00093">
    <property type="entry name" value="HTH_XRE"/>
    <property type="match status" value="1"/>
</dbReference>
<evidence type="ECO:0000259" key="2">
    <source>
        <dbReference type="PROSITE" id="PS50943"/>
    </source>
</evidence>